<dbReference type="InterPro" id="IPR036515">
    <property type="entry name" value="Transposase_17_sf"/>
</dbReference>
<dbReference type="SMART" id="SM01321">
    <property type="entry name" value="Y1_Tnp"/>
    <property type="match status" value="1"/>
</dbReference>
<gene>
    <name evidence="2" type="ORF">HQ393_11270</name>
</gene>
<dbReference type="Proteomes" id="UP000509597">
    <property type="component" value="Chromosome"/>
</dbReference>
<dbReference type="SUPFAM" id="SSF143422">
    <property type="entry name" value="Transposase IS200-like"/>
    <property type="match status" value="1"/>
</dbReference>
<accession>A0A7H9BJC5</accession>
<keyword evidence="3" id="KW-1185">Reference proteome</keyword>
<dbReference type="EMBL" id="CP058627">
    <property type="protein sequence ID" value="QLG88767.1"/>
    <property type="molecule type" value="Genomic_DNA"/>
</dbReference>
<dbReference type="GO" id="GO:0004803">
    <property type="term" value="F:transposase activity"/>
    <property type="evidence" value="ECO:0007669"/>
    <property type="project" value="InterPro"/>
</dbReference>
<dbReference type="Gene3D" id="3.30.70.1290">
    <property type="entry name" value="Transposase IS200-like"/>
    <property type="match status" value="1"/>
</dbReference>
<dbReference type="PANTHER" id="PTHR36966">
    <property type="entry name" value="REP-ASSOCIATED TYROSINE TRANSPOSASE"/>
    <property type="match status" value="1"/>
</dbReference>
<name>A0A7H9BJC5_9NEIS</name>
<evidence type="ECO:0000313" key="2">
    <source>
        <dbReference type="EMBL" id="QLG88767.1"/>
    </source>
</evidence>
<reference evidence="2 3" key="1">
    <citation type="submission" date="2020-07" db="EMBL/GenBank/DDBJ databases">
        <title>Complete genome sequence of Chitinibacter sp. 2T18.</title>
        <authorList>
            <person name="Bae J.-W."/>
            <person name="Choi J.-W."/>
        </authorList>
    </citation>
    <scope>NUCLEOTIDE SEQUENCE [LARGE SCALE GENOMIC DNA]</scope>
    <source>
        <strain evidence="2 3">2T18</strain>
    </source>
</reference>
<dbReference type="PANTHER" id="PTHR36966:SF1">
    <property type="entry name" value="REP-ASSOCIATED TYROSINE TRANSPOSASE"/>
    <property type="match status" value="1"/>
</dbReference>
<dbReference type="NCBIfam" id="NF047646">
    <property type="entry name" value="REP_Tyr_transpos"/>
    <property type="match status" value="1"/>
</dbReference>
<evidence type="ECO:0000313" key="3">
    <source>
        <dbReference type="Proteomes" id="UP000509597"/>
    </source>
</evidence>
<dbReference type="GO" id="GO:0043565">
    <property type="term" value="F:sequence-specific DNA binding"/>
    <property type="evidence" value="ECO:0007669"/>
    <property type="project" value="TreeGrafter"/>
</dbReference>
<organism evidence="2 3">
    <name type="scientific">Chitinibacter bivalviorum</name>
    <dbReference type="NCBI Taxonomy" id="2739434"/>
    <lineage>
        <taxon>Bacteria</taxon>
        <taxon>Pseudomonadati</taxon>
        <taxon>Pseudomonadota</taxon>
        <taxon>Betaproteobacteria</taxon>
        <taxon>Neisseriales</taxon>
        <taxon>Chitinibacteraceae</taxon>
        <taxon>Chitinibacter</taxon>
    </lineage>
</organism>
<dbReference type="KEGG" id="chiz:HQ393_11270"/>
<dbReference type="InterPro" id="IPR002686">
    <property type="entry name" value="Transposase_17"/>
</dbReference>
<sequence length="175" mass="20964">MANYHRIWCPGGTYFFTVNLLQRSGNDLLVRHVDALREVVLHVQRRHPFLIHAWVVLPDHLHCVIELPAADADFARRWHLIKSDFSKRIPKNEVRSAIRLKRGERGIWQRRYWEHLIRDEWDFAAHCNYVHINPLKHGLVTQVKDWPYSTFHRWVLQGDYPLNWAGSDELPDYQD</sequence>
<dbReference type="Pfam" id="PF01797">
    <property type="entry name" value="Y1_Tnp"/>
    <property type="match status" value="1"/>
</dbReference>
<dbReference type="InterPro" id="IPR052715">
    <property type="entry name" value="RAYT_transposase"/>
</dbReference>
<dbReference type="RefSeq" id="WP_179355270.1">
    <property type="nucleotide sequence ID" value="NZ_CP058627.1"/>
</dbReference>
<dbReference type="AlphaFoldDB" id="A0A7H9BJC5"/>
<feature type="domain" description="Transposase IS200-like" evidence="1">
    <location>
        <begin position="9"/>
        <end position="133"/>
    </location>
</feature>
<proteinExistence type="predicted"/>
<dbReference type="GO" id="GO:0006313">
    <property type="term" value="P:DNA transposition"/>
    <property type="evidence" value="ECO:0007669"/>
    <property type="project" value="InterPro"/>
</dbReference>
<protein>
    <submittedName>
        <fullName evidence="2">Transposase</fullName>
    </submittedName>
</protein>
<evidence type="ECO:0000259" key="1">
    <source>
        <dbReference type="SMART" id="SM01321"/>
    </source>
</evidence>